<evidence type="ECO:0000313" key="7">
    <source>
        <dbReference type="EMBL" id="EIW76122.1"/>
    </source>
</evidence>
<dbReference type="OMA" id="MHLVRDM"/>
<dbReference type="GeneID" id="19208347"/>
<evidence type="ECO:0000256" key="3">
    <source>
        <dbReference type="ARBA" id="ARBA00022989"/>
    </source>
</evidence>
<evidence type="ECO:0000256" key="6">
    <source>
        <dbReference type="SAM" id="Phobius"/>
    </source>
</evidence>
<protein>
    <submittedName>
        <fullName evidence="7">DUF1682-domain-containing protein</fullName>
    </submittedName>
</protein>
<dbReference type="GO" id="GO:0005509">
    <property type="term" value="F:calcium ion binding"/>
    <property type="evidence" value="ECO:0007669"/>
    <property type="project" value="InterPro"/>
</dbReference>
<evidence type="ECO:0000256" key="4">
    <source>
        <dbReference type="ARBA" id="ARBA00023136"/>
    </source>
</evidence>
<dbReference type="GO" id="GO:0016020">
    <property type="term" value="C:membrane"/>
    <property type="evidence" value="ECO:0007669"/>
    <property type="project" value="UniProtKB-SubCell"/>
</dbReference>
<dbReference type="RefSeq" id="XP_007773322.1">
    <property type="nucleotide sequence ID" value="XM_007775132.1"/>
</dbReference>
<keyword evidence="2 6" id="KW-0812">Transmembrane</keyword>
<dbReference type="Proteomes" id="UP000053558">
    <property type="component" value="Unassembled WGS sequence"/>
</dbReference>
<evidence type="ECO:0000256" key="1">
    <source>
        <dbReference type="ARBA" id="ARBA00004167"/>
    </source>
</evidence>
<keyword evidence="8" id="KW-1185">Reference proteome</keyword>
<dbReference type="KEGG" id="cput:CONPUDRAFT_64285"/>
<organism evidence="7 8">
    <name type="scientific">Coniophora puteana (strain RWD-64-598)</name>
    <name type="common">Brown rot fungus</name>
    <dbReference type="NCBI Taxonomy" id="741705"/>
    <lineage>
        <taxon>Eukaryota</taxon>
        <taxon>Fungi</taxon>
        <taxon>Dikarya</taxon>
        <taxon>Basidiomycota</taxon>
        <taxon>Agaricomycotina</taxon>
        <taxon>Agaricomycetes</taxon>
        <taxon>Agaricomycetidae</taxon>
        <taxon>Boletales</taxon>
        <taxon>Coniophorineae</taxon>
        <taxon>Coniophoraceae</taxon>
        <taxon>Coniophora</taxon>
    </lineage>
</organism>
<dbReference type="GO" id="GO:0005783">
    <property type="term" value="C:endoplasmic reticulum"/>
    <property type="evidence" value="ECO:0007669"/>
    <property type="project" value="InterPro"/>
</dbReference>
<dbReference type="OrthoDB" id="10039147at2759"/>
<evidence type="ECO:0000313" key="8">
    <source>
        <dbReference type="Proteomes" id="UP000053558"/>
    </source>
</evidence>
<sequence length="369" mass="42239">MASLLLKLAEGLTPPQNTLVDDYDGIEWRWKMFVFRPALFKLQAYLLVAVLGYVAIALFGKYINTKRVHKWYNIHLPIFEQQFSKPTTATGLISDGYTDFFNFSTGRVGIASLHTIFTLRPRQDFLQMLYQFGWQMYDLRYNPYDELILDFKLSPDSGLPDFVWAVVAKDELYCIKNTRWDLTFTKTTDNPALPSSLSVMSEFADITDSLVKAADKSALFKLLSDPSTLKHFRSLSITDQPRERPALPLAPAEREKRVILSLKVPATSDTADTIPIVNAIFAFVDALSRVNLRPETKNKLRKVREDVDKEIVAEAVKEKKEEAVEEKKAAKRKAEQDRISRLSAAEQKKILERDRKRALKKSQGKVVRK</sequence>
<name>A0A5M3MA09_CONPW</name>
<comment type="subcellular location">
    <subcellularLocation>
        <location evidence="1">Membrane</location>
        <topology evidence="1">Single-pass membrane protein</topology>
    </subcellularLocation>
</comment>
<gene>
    <name evidence="7" type="ORF">CONPUDRAFT_64285</name>
</gene>
<feature type="transmembrane region" description="Helical" evidence="6">
    <location>
        <begin position="42"/>
        <end position="63"/>
    </location>
</feature>
<keyword evidence="3 6" id="KW-1133">Transmembrane helix</keyword>
<proteinExistence type="predicted"/>
<dbReference type="GO" id="GO:0032469">
    <property type="term" value="P:endoplasmic reticulum calcium ion homeostasis"/>
    <property type="evidence" value="ECO:0007669"/>
    <property type="project" value="InterPro"/>
</dbReference>
<dbReference type="AlphaFoldDB" id="A0A5M3MA09"/>
<dbReference type="PANTHER" id="PTHR12883:SF0">
    <property type="entry name" value="PAT COMPLEX SUBUNIT CCDC47"/>
    <property type="match status" value="1"/>
</dbReference>
<keyword evidence="5" id="KW-0175">Coiled coil</keyword>
<reference evidence="8" key="1">
    <citation type="journal article" date="2012" name="Science">
        <title>The Paleozoic origin of enzymatic lignin decomposition reconstructed from 31 fungal genomes.</title>
        <authorList>
            <person name="Floudas D."/>
            <person name="Binder M."/>
            <person name="Riley R."/>
            <person name="Barry K."/>
            <person name="Blanchette R.A."/>
            <person name="Henrissat B."/>
            <person name="Martinez A.T."/>
            <person name="Otillar R."/>
            <person name="Spatafora J.W."/>
            <person name="Yadav J.S."/>
            <person name="Aerts A."/>
            <person name="Benoit I."/>
            <person name="Boyd A."/>
            <person name="Carlson A."/>
            <person name="Copeland A."/>
            <person name="Coutinho P.M."/>
            <person name="de Vries R.P."/>
            <person name="Ferreira P."/>
            <person name="Findley K."/>
            <person name="Foster B."/>
            <person name="Gaskell J."/>
            <person name="Glotzer D."/>
            <person name="Gorecki P."/>
            <person name="Heitman J."/>
            <person name="Hesse C."/>
            <person name="Hori C."/>
            <person name="Igarashi K."/>
            <person name="Jurgens J.A."/>
            <person name="Kallen N."/>
            <person name="Kersten P."/>
            <person name="Kohler A."/>
            <person name="Kuees U."/>
            <person name="Kumar T.K.A."/>
            <person name="Kuo A."/>
            <person name="LaButti K."/>
            <person name="Larrondo L.F."/>
            <person name="Lindquist E."/>
            <person name="Ling A."/>
            <person name="Lombard V."/>
            <person name="Lucas S."/>
            <person name="Lundell T."/>
            <person name="Martin R."/>
            <person name="McLaughlin D.J."/>
            <person name="Morgenstern I."/>
            <person name="Morin E."/>
            <person name="Murat C."/>
            <person name="Nagy L.G."/>
            <person name="Nolan M."/>
            <person name="Ohm R.A."/>
            <person name="Patyshakuliyeva A."/>
            <person name="Rokas A."/>
            <person name="Ruiz-Duenas F.J."/>
            <person name="Sabat G."/>
            <person name="Salamov A."/>
            <person name="Samejima M."/>
            <person name="Schmutz J."/>
            <person name="Slot J.C."/>
            <person name="St John F."/>
            <person name="Stenlid J."/>
            <person name="Sun H."/>
            <person name="Sun S."/>
            <person name="Syed K."/>
            <person name="Tsang A."/>
            <person name="Wiebenga A."/>
            <person name="Young D."/>
            <person name="Pisabarro A."/>
            <person name="Eastwood D.C."/>
            <person name="Martin F."/>
            <person name="Cullen D."/>
            <person name="Grigoriev I.V."/>
            <person name="Hibbett D.S."/>
        </authorList>
    </citation>
    <scope>NUCLEOTIDE SEQUENCE [LARGE SCALE GENOMIC DNA]</scope>
    <source>
        <strain evidence="8">RWD-64-598 SS2</strain>
    </source>
</reference>
<evidence type="ECO:0000256" key="2">
    <source>
        <dbReference type="ARBA" id="ARBA00022692"/>
    </source>
</evidence>
<evidence type="ECO:0000256" key="5">
    <source>
        <dbReference type="SAM" id="Coils"/>
    </source>
</evidence>
<dbReference type="Pfam" id="PF07946">
    <property type="entry name" value="CCDC47"/>
    <property type="match status" value="1"/>
</dbReference>
<dbReference type="InterPro" id="IPR012879">
    <property type="entry name" value="CCDC47"/>
</dbReference>
<dbReference type="EMBL" id="JH711586">
    <property type="protein sequence ID" value="EIW76122.1"/>
    <property type="molecule type" value="Genomic_DNA"/>
</dbReference>
<accession>A0A5M3MA09</accession>
<keyword evidence="4 6" id="KW-0472">Membrane</keyword>
<dbReference type="PANTHER" id="PTHR12883">
    <property type="entry name" value="ADIPOCYTE-SPECIFIC PROTEIN 4-RELATED"/>
    <property type="match status" value="1"/>
</dbReference>
<comment type="caution">
    <text evidence="7">The sequence shown here is derived from an EMBL/GenBank/DDBJ whole genome shotgun (WGS) entry which is preliminary data.</text>
</comment>
<feature type="coiled-coil region" evidence="5">
    <location>
        <begin position="313"/>
        <end position="340"/>
    </location>
</feature>